<name>A0AAD6GCV3_9EURO</name>
<feature type="domain" description="Lipocalin-like" evidence="1">
    <location>
        <begin position="13"/>
        <end position="136"/>
    </location>
</feature>
<protein>
    <recommendedName>
        <fullName evidence="1">Lipocalin-like domain-containing protein</fullName>
    </recommendedName>
</protein>
<comment type="caution">
    <text evidence="2">The sequence shown here is derived from an EMBL/GenBank/DDBJ whole genome shotgun (WGS) entry which is preliminary data.</text>
</comment>
<evidence type="ECO:0000259" key="1">
    <source>
        <dbReference type="Pfam" id="PF13924"/>
    </source>
</evidence>
<evidence type="ECO:0000313" key="3">
    <source>
        <dbReference type="Proteomes" id="UP001220324"/>
    </source>
</evidence>
<dbReference type="Pfam" id="PF13924">
    <property type="entry name" value="Lipocalin_5"/>
    <property type="match status" value="1"/>
</dbReference>
<keyword evidence="3" id="KW-1185">Reference proteome</keyword>
<evidence type="ECO:0000313" key="2">
    <source>
        <dbReference type="EMBL" id="KAJ5532881.1"/>
    </source>
</evidence>
<accession>A0AAD6GCV3</accession>
<gene>
    <name evidence="2" type="ORF">N7494_009433</name>
</gene>
<sequence length="143" mass="15340">MASSASSIQQEMIGTWTLLDYRTSAKPPKFPLGPNAKGMLIFTPDGFMSAHIMEPGARLFEEHGLHSGTDPELADAMRHSVAYSGRYQISTANGKPSSGLLKTLVAVASIPNWVGSIQEREAKIVDGRLVLSPTVQVSEGRSV</sequence>
<dbReference type="InterPro" id="IPR024311">
    <property type="entry name" value="Lipocalin-like"/>
</dbReference>
<dbReference type="Proteomes" id="UP001220324">
    <property type="component" value="Unassembled WGS sequence"/>
</dbReference>
<dbReference type="EMBL" id="JAQIZZ010000007">
    <property type="protein sequence ID" value="KAJ5532881.1"/>
    <property type="molecule type" value="Genomic_DNA"/>
</dbReference>
<organism evidence="2 3">
    <name type="scientific">Penicillium frequentans</name>
    <dbReference type="NCBI Taxonomy" id="3151616"/>
    <lineage>
        <taxon>Eukaryota</taxon>
        <taxon>Fungi</taxon>
        <taxon>Dikarya</taxon>
        <taxon>Ascomycota</taxon>
        <taxon>Pezizomycotina</taxon>
        <taxon>Eurotiomycetes</taxon>
        <taxon>Eurotiomycetidae</taxon>
        <taxon>Eurotiales</taxon>
        <taxon>Aspergillaceae</taxon>
        <taxon>Penicillium</taxon>
    </lineage>
</organism>
<proteinExistence type="predicted"/>
<dbReference type="AlphaFoldDB" id="A0AAD6GCV3"/>
<reference evidence="2 3" key="1">
    <citation type="journal article" date="2023" name="IMA Fungus">
        <title>Comparative genomic study of the Penicillium genus elucidates a diverse pangenome and 15 lateral gene transfer events.</title>
        <authorList>
            <person name="Petersen C."/>
            <person name="Sorensen T."/>
            <person name="Nielsen M.R."/>
            <person name="Sondergaard T.E."/>
            <person name="Sorensen J.L."/>
            <person name="Fitzpatrick D.A."/>
            <person name="Frisvad J.C."/>
            <person name="Nielsen K.L."/>
        </authorList>
    </citation>
    <scope>NUCLEOTIDE SEQUENCE [LARGE SCALE GENOMIC DNA]</scope>
    <source>
        <strain evidence="2 3">IBT 35679</strain>
    </source>
</reference>